<feature type="signal peptide" evidence="8">
    <location>
        <begin position="1"/>
        <end position="22"/>
    </location>
</feature>
<comment type="subcellular location">
    <subcellularLocation>
        <location evidence="1">Cell outer membrane</location>
        <topology evidence="1">Multi-pass membrane protein</topology>
    </subcellularLocation>
</comment>
<keyword evidence="4" id="KW-0812">Transmembrane</keyword>
<dbReference type="EMBL" id="JAKRRX010000185">
    <property type="protein sequence ID" value="MCW8336148.1"/>
    <property type="molecule type" value="Genomic_DNA"/>
</dbReference>
<dbReference type="GO" id="GO:0009279">
    <property type="term" value="C:cell outer membrane"/>
    <property type="evidence" value="ECO:0007669"/>
    <property type="project" value="UniProtKB-SubCell"/>
</dbReference>
<dbReference type="GO" id="GO:0015483">
    <property type="term" value="F:long-chain fatty acid transporting porin activity"/>
    <property type="evidence" value="ECO:0007669"/>
    <property type="project" value="TreeGrafter"/>
</dbReference>
<evidence type="ECO:0000256" key="1">
    <source>
        <dbReference type="ARBA" id="ARBA00004571"/>
    </source>
</evidence>
<comment type="caution">
    <text evidence="9">The sequence shown here is derived from an EMBL/GenBank/DDBJ whole genome shotgun (WGS) entry which is preliminary data.</text>
</comment>
<keyword evidence="6" id="KW-0472">Membrane</keyword>
<dbReference type="PANTHER" id="PTHR35093:SF8">
    <property type="entry name" value="OUTER MEMBRANE PROTEIN NMB0088-RELATED"/>
    <property type="match status" value="1"/>
</dbReference>
<evidence type="ECO:0000256" key="5">
    <source>
        <dbReference type="ARBA" id="ARBA00022729"/>
    </source>
</evidence>
<evidence type="ECO:0000313" key="10">
    <source>
        <dbReference type="Proteomes" id="UP001155586"/>
    </source>
</evidence>
<evidence type="ECO:0000256" key="3">
    <source>
        <dbReference type="ARBA" id="ARBA00022452"/>
    </source>
</evidence>
<sequence>MAKTMFRIAGLSVLAACNSAFASGVFLQEATYANMGTAGAGDAVYTGSAASIWSNPAIMSHMDKEHTTISGLLLNLDVKYEGEGTEGHSNTTMPTASFYHVMELNEKLKLGLAFSTLGGATLDYGDGWQGENQLTDVALLTYQFNPSLSYAVSDKLSIAAGLQVDYALFQQNSALAELNTADDFAYGYNLGVVFQATDKARIGLSYRSKIEHEFDGDSTVSADILNRTVTRTGTYSTEFILPATADLSLAYKMTDRLDLMTSVQWHQWSDMQSTDVDLTSPEGTLSINREWQDVWRASVGGEYQLTSSWSLKAGYAYETSPIDDPANQSPDLPVGEQHRYSVGVSKAWTDSKLDIYYEFADFGEMDIEQTGKANPLDGVLIGHVHFVGMAYTF</sequence>
<gene>
    <name evidence="9" type="ORF">MD483_20255</name>
</gene>
<protein>
    <submittedName>
        <fullName evidence="9">Outer membrane protein transport protein</fullName>
    </submittedName>
</protein>
<dbReference type="Proteomes" id="UP001155586">
    <property type="component" value="Unassembled WGS sequence"/>
</dbReference>
<keyword evidence="3" id="KW-1134">Transmembrane beta strand</keyword>
<evidence type="ECO:0000313" key="9">
    <source>
        <dbReference type="EMBL" id="MCW8336148.1"/>
    </source>
</evidence>
<dbReference type="Pfam" id="PF03349">
    <property type="entry name" value="Toluene_X"/>
    <property type="match status" value="1"/>
</dbReference>
<reference evidence="9" key="1">
    <citation type="submission" date="2022-02" db="EMBL/GenBank/DDBJ databases">
        <title>Vibrio sp. nov., a new bacterium isolated from Bohai sea, China.</title>
        <authorList>
            <person name="Yuan Y."/>
        </authorList>
    </citation>
    <scope>NUCLEOTIDE SEQUENCE</scope>
    <source>
        <strain evidence="9">DBSS07</strain>
    </source>
</reference>
<dbReference type="AlphaFoldDB" id="A0A9X3HU16"/>
<evidence type="ECO:0000256" key="6">
    <source>
        <dbReference type="ARBA" id="ARBA00023136"/>
    </source>
</evidence>
<comment type="similarity">
    <text evidence="2">Belongs to the OmpP1/FadL family.</text>
</comment>
<evidence type="ECO:0000256" key="4">
    <source>
        <dbReference type="ARBA" id="ARBA00022692"/>
    </source>
</evidence>
<dbReference type="SUPFAM" id="SSF56935">
    <property type="entry name" value="Porins"/>
    <property type="match status" value="1"/>
</dbReference>
<dbReference type="InterPro" id="IPR005017">
    <property type="entry name" value="OMPP1/FadL/TodX"/>
</dbReference>
<accession>A0A9X3HU16</accession>
<name>A0A9X3HU16_9VIBR</name>
<organism evidence="9 10">
    <name type="scientific">Vibrio paucivorans</name>
    <dbReference type="NCBI Taxonomy" id="2829489"/>
    <lineage>
        <taxon>Bacteria</taxon>
        <taxon>Pseudomonadati</taxon>
        <taxon>Pseudomonadota</taxon>
        <taxon>Gammaproteobacteria</taxon>
        <taxon>Vibrionales</taxon>
        <taxon>Vibrionaceae</taxon>
        <taxon>Vibrio</taxon>
    </lineage>
</organism>
<evidence type="ECO:0000256" key="7">
    <source>
        <dbReference type="ARBA" id="ARBA00023237"/>
    </source>
</evidence>
<dbReference type="RefSeq" id="WP_265689210.1">
    <property type="nucleotide sequence ID" value="NZ_JAKRRX010000185.1"/>
</dbReference>
<keyword evidence="10" id="KW-1185">Reference proteome</keyword>
<dbReference type="Gene3D" id="2.40.160.60">
    <property type="entry name" value="Outer membrane protein transport protein (OMPP1/FadL/TodX)"/>
    <property type="match status" value="1"/>
</dbReference>
<dbReference type="PANTHER" id="PTHR35093">
    <property type="entry name" value="OUTER MEMBRANE PROTEIN NMB0088-RELATED"/>
    <property type="match status" value="1"/>
</dbReference>
<evidence type="ECO:0000256" key="2">
    <source>
        <dbReference type="ARBA" id="ARBA00008163"/>
    </source>
</evidence>
<keyword evidence="5 8" id="KW-0732">Signal</keyword>
<evidence type="ECO:0000256" key="8">
    <source>
        <dbReference type="SAM" id="SignalP"/>
    </source>
</evidence>
<keyword evidence="7" id="KW-0998">Cell outer membrane</keyword>
<feature type="chain" id="PRO_5040870721" evidence="8">
    <location>
        <begin position="23"/>
        <end position="393"/>
    </location>
</feature>
<proteinExistence type="inferred from homology"/>